<keyword evidence="3" id="KW-1185">Reference proteome</keyword>
<name>A0A9N8DCP2_9STRA</name>
<feature type="compositionally biased region" description="Low complexity" evidence="1">
    <location>
        <begin position="175"/>
        <end position="190"/>
    </location>
</feature>
<reference evidence="2" key="1">
    <citation type="submission" date="2020-06" db="EMBL/GenBank/DDBJ databases">
        <authorList>
            <consortium name="Plant Systems Biology data submission"/>
        </authorList>
    </citation>
    <scope>NUCLEOTIDE SEQUENCE</scope>
    <source>
        <strain evidence="2">D6</strain>
    </source>
</reference>
<protein>
    <submittedName>
        <fullName evidence="2">Chromosome segregation ATPase-like protein</fullName>
    </submittedName>
</protein>
<organism evidence="2 3">
    <name type="scientific">Seminavis robusta</name>
    <dbReference type="NCBI Taxonomy" id="568900"/>
    <lineage>
        <taxon>Eukaryota</taxon>
        <taxon>Sar</taxon>
        <taxon>Stramenopiles</taxon>
        <taxon>Ochrophyta</taxon>
        <taxon>Bacillariophyta</taxon>
        <taxon>Bacillariophyceae</taxon>
        <taxon>Bacillariophycidae</taxon>
        <taxon>Naviculales</taxon>
        <taxon>Naviculaceae</taxon>
        <taxon>Seminavis</taxon>
    </lineage>
</organism>
<dbReference type="InterPro" id="IPR035992">
    <property type="entry name" value="Ricin_B-like_lectins"/>
</dbReference>
<comment type="caution">
    <text evidence="2">The sequence shown here is derived from an EMBL/GenBank/DDBJ whole genome shotgun (WGS) entry which is preliminary data.</text>
</comment>
<gene>
    <name evidence="2" type="ORF">SEMRO_86_G045580.1</name>
</gene>
<accession>A0A9N8DCP2</accession>
<proteinExistence type="predicted"/>
<dbReference type="SUPFAM" id="SSF50370">
    <property type="entry name" value="Ricin B-like lectins"/>
    <property type="match status" value="1"/>
</dbReference>
<dbReference type="EMBL" id="CAICTM010000085">
    <property type="protein sequence ID" value="CAB9500538.1"/>
    <property type="molecule type" value="Genomic_DNA"/>
</dbReference>
<dbReference type="Proteomes" id="UP001153069">
    <property type="component" value="Unassembled WGS sequence"/>
</dbReference>
<sequence length="585" mass="65446">MEEQRNKRMGSGRVFWVTGFGLLSLALLVVLAGRSFSATASSTTTTFGSSESTVSGVRRRDDRQLLEIFPVGRDPSVPLGLCEGDCDDDGGCIPGLICFQRRDAEPVPGCTFPADGNRFRSMDICILDPQITGNNTPPPTIIPITQSPTFVGLPPMAAPTVQENTNFNDLESIHDIPTPTDPPSIIATTTNSNQKEEDFNFDSDTTPNPTPKPQLNIINAPQPTRSPTEDPTLTPTYPPEPTPWPTATSTVVDTPQPTNLPQPSPWPTVVDTPQPTRLRPTPQPQVTFSPTPNGTNSWAQTYGMTEPFQFVGPPPLLPPIEPGLEWLWTPEYTQPRPLEQVGNNFNPPEAFPLGPCQADCDSSSDCAGPLRCYRRDAGGAPVPGCLGNDPSGDDYCVWPLNYQNGMPIPYDWVNEGFALKVYWEEGYNWQNETIERYWCMTRDYEGSPITGRCWMGTEEMDCDPKELYVGGCSRENPRQRFRFLPVSSDEVLVEAFHEGRCLQRTNLRITLETCDETLHTQRWFSIRGGFNERRFELSQKTQSQRCVNQDHHPKPGEVFRMHACEKTRRKTHLTSWFELYELPAV</sequence>
<feature type="compositionally biased region" description="Polar residues" evidence="1">
    <location>
        <begin position="216"/>
        <end position="226"/>
    </location>
</feature>
<feature type="region of interest" description="Disordered" evidence="1">
    <location>
        <begin position="171"/>
        <end position="243"/>
    </location>
</feature>
<evidence type="ECO:0000313" key="3">
    <source>
        <dbReference type="Proteomes" id="UP001153069"/>
    </source>
</evidence>
<dbReference type="Gene3D" id="2.80.10.50">
    <property type="match status" value="1"/>
</dbReference>
<evidence type="ECO:0000256" key="1">
    <source>
        <dbReference type="SAM" id="MobiDB-lite"/>
    </source>
</evidence>
<dbReference type="AlphaFoldDB" id="A0A9N8DCP2"/>
<evidence type="ECO:0000313" key="2">
    <source>
        <dbReference type="EMBL" id="CAB9500538.1"/>
    </source>
</evidence>
<dbReference type="PROSITE" id="PS50231">
    <property type="entry name" value="RICIN_B_LECTIN"/>
    <property type="match status" value="1"/>
</dbReference>